<dbReference type="GO" id="GO:0016757">
    <property type="term" value="F:glycosyltransferase activity"/>
    <property type="evidence" value="ECO:0007669"/>
    <property type="project" value="UniProtKB-KW"/>
</dbReference>
<keyword evidence="1" id="KW-0808">Transferase</keyword>
<evidence type="ECO:0000313" key="2">
    <source>
        <dbReference type="Proteomes" id="UP001498421"/>
    </source>
</evidence>
<keyword evidence="2" id="KW-1185">Reference proteome</keyword>
<dbReference type="Proteomes" id="UP001498421">
    <property type="component" value="Unassembled WGS sequence"/>
</dbReference>
<reference evidence="1 2" key="1">
    <citation type="journal article" date="2025" name="Microbiol. Resour. Announc.">
        <title>Draft genome sequences for Neonectria magnoliae and Neonectria punicea, canker pathogens of Liriodendron tulipifera and Acer saccharum in West Virginia.</title>
        <authorList>
            <person name="Petronek H.M."/>
            <person name="Kasson M.T."/>
            <person name="Metheny A.M."/>
            <person name="Stauder C.M."/>
            <person name="Lovett B."/>
            <person name="Lynch S.C."/>
            <person name="Garnas J.R."/>
            <person name="Kasson L.R."/>
            <person name="Stajich J.E."/>
        </authorList>
    </citation>
    <scope>NUCLEOTIDE SEQUENCE [LARGE SCALE GENOMIC DNA]</scope>
    <source>
        <strain evidence="1 2">NRRL 64651</strain>
    </source>
</reference>
<protein>
    <submittedName>
        <fullName evidence="1">N-acetylglucosaminyltransferase</fullName>
    </submittedName>
</protein>
<proteinExistence type="predicted"/>
<organism evidence="1 2">
    <name type="scientific">Neonectria magnoliae</name>
    <dbReference type="NCBI Taxonomy" id="2732573"/>
    <lineage>
        <taxon>Eukaryota</taxon>
        <taxon>Fungi</taxon>
        <taxon>Dikarya</taxon>
        <taxon>Ascomycota</taxon>
        <taxon>Pezizomycotina</taxon>
        <taxon>Sordariomycetes</taxon>
        <taxon>Hypocreomycetidae</taxon>
        <taxon>Hypocreales</taxon>
        <taxon>Nectriaceae</taxon>
        <taxon>Neonectria</taxon>
    </lineage>
</organism>
<evidence type="ECO:0000313" key="1">
    <source>
        <dbReference type="EMBL" id="KAK7424600.1"/>
    </source>
</evidence>
<dbReference type="EMBL" id="JAZAVK010000090">
    <property type="protein sequence ID" value="KAK7424600.1"/>
    <property type="molecule type" value="Genomic_DNA"/>
</dbReference>
<comment type="caution">
    <text evidence="1">The sequence shown here is derived from an EMBL/GenBank/DDBJ whole genome shotgun (WGS) entry which is preliminary data.</text>
</comment>
<sequence length="93" mass="11149">MDEAQQSGEFDMEVLNHMFRDLAMISPHWRLALALLTGEFYTRDHSKYLAPDVDEEWNSMSEVSRAYSVHFSDWPLPKPWKLYRVLWMDFYAT</sequence>
<name>A0ABR1HTP3_9HYPO</name>
<accession>A0ABR1HTP3</accession>
<keyword evidence="1" id="KW-0328">Glycosyltransferase</keyword>
<gene>
    <name evidence="1" type="primary">GNT1_2</name>
    <name evidence="1" type="ORF">QQZ08_008610</name>
</gene>